<name>A0ACB6RJT2_9PLEO</name>
<organism evidence="1 2">
    <name type="scientific">Macroventuria anomochaeta</name>
    <dbReference type="NCBI Taxonomy" id="301207"/>
    <lineage>
        <taxon>Eukaryota</taxon>
        <taxon>Fungi</taxon>
        <taxon>Dikarya</taxon>
        <taxon>Ascomycota</taxon>
        <taxon>Pezizomycotina</taxon>
        <taxon>Dothideomycetes</taxon>
        <taxon>Pleosporomycetidae</taxon>
        <taxon>Pleosporales</taxon>
        <taxon>Pleosporineae</taxon>
        <taxon>Didymellaceae</taxon>
        <taxon>Macroventuria</taxon>
    </lineage>
</organism>
<protein>
    <submittedName>
        <fullName evidence="1">Uncharacterized protein</fullName>
    </submittedName>
</protein>
<proteinExistence type="predicted"/>
<sequence length="248" mass="27397">MGTGSLAVVPYISSHGGDWRQLYHFWPIPMAISFVLVFLPYPQTYFKRPTHDEASSGIYCDLPDLPSGLQRNGFNGLRDRPGLSRSPLASWTAVGHCCYQIAFCAVNSLIFWVFIASSVNFAGMLIIGTTYAQILQSPPYNFSSVLIMNVNICSDVGALFAFPLGGVLIGKIPNRLARRNRGVPEAEHLLLGYFLPVVIGALSTFIYGFAARCKIHLAFYYLAYGLIGFSWSTLSISNTMWVTEAFPQ</sequence>
<keyword evidence="2" id="KW-1185">Reference proteome</keyword>
<dbReference type="EMBL" id="MU006755">
    <property type="protein sequence ID" value="KAF2621419.1"/>
    <property type="molecule type" value="Genomic_DNA"/>
</dbReference>
<comment type="caution">
    <text evidence="1">The sequence shown here is derived from an EMBL/GenBank/DDBJ whole genome shotgun (WGS) entry which is preliminary data.</text>
</comment>
<evidence type="ECO:0000313" key="2">
    <source>
        <dbReference type="Proteomes" id="UP000799754"/>
    </source>
</evidence>
<reference evidence="1" key="1">
    <citation type="journal article" date="2020" name="Stud. Mycol.">
        <title>101 Dothideomycetes genomes: a test case for predicting lifestyles and emergence of pathogens.</title>
        <authorList>
            <person name="Haridas S."/>
            <person name="Albert R."/>
            <person name="Binder M."/>
            <person name="Bloem J."/>
            <person name="Labutti K."/>
            <person name="Salamov A."/>
            <person name="Andreopoulos B."/>
            <person name="Baker S."/>
            <person name="Barry K."/>
            <person name="Bills G."/>
            <person name="Bluhm B."/>
            <person name="Cannon C."/>
            <person name="Castanera R."/>
            <person name="Culley D."/>
            <person name="Daum C."/>
            <person name="Ezra D."/>
            <person name="Gonzalez J."/>
            <person name="Henrissat B."/>
            <person name="Kuo A."/>
            <person name="Liang C."/>
            <person name="Lipzen A."/>
            <person name="Lutzoni F."/>
            <person name="Magnuson J."/>
            <person name="Mondo S."/>
            <person name="Nolan M."/>
            <person name="Ohm R."/>
            <person name="Pangilinan J."/>
            <person name="Park H.-J."/>
            <person name="Ramirez L."/>
            <person name="Alfaro M."/>
            <person name="Sun H."/>
            <person name="Tritt A."/>
            <person name="Yoshinaga Y."/>
            <person name="Zwiers L.-H."/>
            <person name="Turgeon B."/>
            <person name="Goodwin S."/>
            <person name="Spatafora J."/>
            <person name="Crous P."/>
            <person name="Grigoriev I."/>
        </authorList>
    </citation>
    <scope>NUCLEOTIDE SEQUENCE</scope>
    <source>
        <strain evidence="1">CBS 525.71</strain>
    </source>
</reference>
<accession>A0ACB6RJT2</accession>
<dbReference type="Proteomes" id="UP000799754">
    <property type="component" value="Unassembled WGS sequence"/>
</dbReference>
<evidence type="ECO:0000313" key="1">
    <source>
        <dbReference type="EMBL" id="KAF2621419.1"/>
    </source>
</evidence>
<gene>
    <name evidence="1" type="ORF">BU25DRAFT_463653</name>
</gene>